<accession>A0AAD7CRJ8</accession>
<reference evidence="2" key="1">
    <citation type="submission" date="2023-03" db="EMBL/GenBank/DDBJ databases">
        <title>Massive genome expansion in bonnet fungi (Mycena s.s.) driven by repeated elements and novel gene families across ecological guilds.</title>
        <authorList>
            <consortium name="Lawrence Berkeley National Laboratory"/>
            <person name="Harder C.B."/>
            <person name="Miyauchi S."/>
            <person name="Viragh M."/>
            <person name="Kuo A."/>
            <person name="Thoen E."/>
            <person name="Andreopoulos B."/>
            <person name="Lu D."/>
            <person name="Skrede I."/>
            <person name="Drula E."/>
            <person name="Henrissat B."/>
            <person name="Morin E."/>
            <person name="Kohler A."/>
            <person name="Barry K."/>
            <person name="LaButti K."/>
            <person name="Morin E."/>
            <person name="Salamov A."/>
            <person name="Lipzen A."/>
            <person name="Mereny Z."/>
            <person name="Hegedus B."/>
            <person name="Baldrian P."/>
            <person name="Stursova M."/>
            <person name="Weitz H."/>
            <person name="Taylor A."/>
            <person name="Grigoriev I.V."/>
            <person name="Nagy L.G."/>
            <person name="Martin F."/>
            <person name="Kauserud H."/>
        </authorList>
    </citation>
    <scope>NUCLEOTIDE SEQUENCE</scope>
    <source>
        <strain evidence="2">CBHHK067</strain>
    </source>
</reference>
<dbReference type="Proteomes" id="UP001221757">
    <property type="component" value="Unassembled WGS sequence"/>
</dbReference>
<evidence type="ECO:0000313" key="3">
    <source>
        <dbReference type="Proteomes" id="UP001221757"/>
    </source>
</evidence>
<dbReference type="AlphaFoldDB" id="A0AAD7CRJ8"/>
<name>A0AAD7CRJ8_MYCRO</name>
<feature type="compositionally biased region" description="Basic and acidic residues" evidence="1">
    <location>
        <begin position="338"/>
        <end position="353"/>
    </location>
</feature>
<evidence type="ECO:0008006" key="4">
    <source>
        <dbReference type="Google" id="ProtNLM"/>
    </source>
</evidence>
<feature type="region of interest" description="Disordered" evidence="1">
    <location>
        <begin position="338"/>
        <end position="381"/>
    </location>
</feature>
<evidence type="ECO:0000313" key="2">
    <source>
        <dbReference type="EMBL" id="KAJ7660526.1"/>
    </source>
</evidence>
<comment type="caution">
    <text evidence="2">The sequence shown here is derived from an EMBL/GenBank/DDBJ whole genome shotgun (WGS) entry which is preliminary data.</text>
</comment>
<dbReference type="EMBL" id="JARKIE010000259">
    <property type="protein sequence ID" value="KAJ7660526.1"/>
    <property type="molecule type" value="Genomic_DNA"/>
</dbReference>
<protein>
    <recommendedName>
        <fullName evidence="4">Transposase</fullName>
    </recommendedName>
</protein>
<gene>
    <name evidence="2" type="ORF">B0H17DRAFT_1144960</name>
</gene>
<evidence type="ECO:0000256" key="1">
    <source>
        <dbReference type="SAM" id="MobiDB-lite"/>
    </source>
</evidence>
<organism evidence="2 3">
    <name type="scientific">Mycena rosella</name>
    <name type="common">Pink bonnet</name>
    <name type="synonym">Agaricus rosellus</name>
    <dbReference type="NCBI Taxonomy" id="1033263"/>
    <lineage>
        <taxon>Eukaryota</taxon>
        <taxon>Fungi</taxon>
        <taxon>Dikarya</taxon>
        <taxon>Basidiomycota</taxon>
        <taxon>Agaricomycotina</taxon>
        <taxon>Agaricomycetes</taxon>
        <taxon>Agaricomycetidae</taxon>
        <taxon>Agaricales</taxon>
        <taxon>Marasmiineae</taxon>
        <taxon>Mycenaceae</taxon>
        <taxon>Mycena</taxon>
    </lineage>
</organism>
<keyword evidence="3" id="KW-1185">Reference proteome</keyword>
<proteinExistence type="predicted"/>
<sequence>MRHARYLSPTWSLSARKVSRKGKDAYRDAINAAGVTGLTVLKCDSAQSTAKIFGGKIPAAVDPALANHRIKRTLIQKLRKADNPFGLGIEGVLHWQKKMQSLPHGKQYVWKVASENGEEIIITMLPYLPDRIHTAKASLHDNTYARVHGVWKEWEVVIWDHRVDFRVTIGRIYSQHEKLEIFLKMWPGLFETIAHVTKCEVKIKFIDGEGLQAIILDGNKPQANALGAYLVGRNRPHLSGIHERNPKLILPNCVRTCIFHVHRKFSEMAKVVPDEPMGRIRKSLYLKTQVEVDDFVQWCKISEYKVVRDWIADKDSIPWFFPSINQFLSNMSEKDCVKQKKRKGEKEKERLPDESELAGTLSDVERPDLSQPLTPVPALRAAGPAEFQSTQHFQLDSSLEPRSPASSRLFWPDSDSEFLLLPGKLTEYLPYDE</sequence>